<organism evidence="3 5">
    <name type="scientific">Dracunculus medinensis</name>
    <name type="common">Guinea worm</name>
    <dbReference type="NCBI Taxonomy" id="318479"/>
    <lineage>
        <taxon>Eukaryota</taxon>
        <taxon>Metazoa</taxon>
        <taxon>Ecdysozoa</taxon>
        <taxon>Nematoda</taxon>
        <taxon>Chromadorea</taxon>
        <taxon>Rhabditida</taxon>
        <taxon>Spirurina</taxon>
        <taxon>Dracunculoidea</taxon>
        <taxon>Dracunculidae</taxon>
        <taxon>Dracunculus</taxon>
    </lineage>
</organism>
<evidence type="ECO:0000313" key="2">
    <source>
        <dbReference type="EMBL" id="VDN51169.1"/>
    </source>
</evidence>
<dbReference type="Proteomes" id="UP000274756">
    <property type="component" value="Unassembled WGS sequence"/>
</dbReference>
<dbReference type="WBParaSite" id="DME_0000624501-mRNA-1">
    <property type="protein sequence ID" value="DME_0000624501-mRNA-1"/>
    <property type="gene ID" value="DME_0000624501"/>
</dbReference>
<sequence>MFLKDSVSTNHVKPTISASTSFLDSIGRQKNQRSLSATSNFDRRLNSDARNPELAMQNALAKVDAIQIFVYISETSPETCVKYSHAILVVLLNECKNLRSTVSRAAIVAIGKLFCNIKSKIDFDVEKICSILMQKAGDVSNAFIRDDAYAALDEVVKNASPMKVLSGLIASGSKSKNSVIRTSCASLIVKLIERIGPSQALSCPDINKLLSVLTAFAQDANPSARYQGKRGLDLLNQEPNQFEKMIQKFLTATEIRNIHGIIDSIKKRGLEISNLDTISSSSLPHRSVNCRQNSRYRANKIPDSIQSDLSEFSWERRSAGLKKFHQRILNYARATTHDTKLMESFIGRLNDINSKISQEAMETYIKILPLTAKYFSTETSLKLILTQLINAFMSHLSSRSEEHLQIAQKCINETIANIDNTALFPALSAATRQANIKQKPFMLLSLNTVSKALYETRPRQVETIALPVLWDLFKAPPHLQNDPGVRQAVREYAIGLRTCIGEANLLNMAVSQLTPSQKKSSYRIALESRTQMN</sequence>
<evidence type="ECO:0000313" key="5">
    <source>
        <dbReference type="WBParaSite" id="DME_0000624501-mRNA-1"/>
    </source>
</evidence>
<dbReference type="SUPFAM" id="SSF48371">
    <property type="entry name" value="ARM repeat"/>
    <property type="match status" value="1"/>
</dbReference>
<dbReference type="GO" id="GO:0005881">
    <property type="term" value="C:cytoplasmic microtubule"/>
    <property type="evidence" value="ECO:0007669"/>
    <property type="project" value="TreeGrafter"/>
</dbReference>
<proteinExistence type="predicted"/>
<protein>
    <submittedName>
        <fullName evidence="5">TOG domain-containing protein</fullName>
    </submittedName>
</protein>
<dbReference type="PANTHER" id="PTHR21567">
    <property type="entry name" value="CLASP"/>
    <property type="match status" value="1"/>
</dbReference>
<evidence type="ECO:0000259" key="1">
    <source>
        <dbReference type="SMART" id="SM01349"/>
    </source>
</evidence>
<name>A0A0N4UFM2_DRAME</name>
<evidence type="ECO:0000313" key="3">
    <source>
        <dbReference type="Proteomes" id="UP000038040"/>
    </source>
</evidence>
<dbReference type="SMART" id="SM01349">
    <property type="entry name" value="TOG"/>
    <property type="match status" value="1"/>
</dbReference>
<dbReference type="InterPro" id="IPR016024">
    <property type="entry name" value="ARM-type_fold"/>
</dbReference>
<reference evidence="2 4" key="2">
    <citation type="submission" date="2018-11" db="EMBL/GenBank/DDBJ databases">
        <authorList>
            <consortium name="Pathogen Informatics"/>
        </authorList>
    </citation>
    <scope>NUCLEOTIDE SEQUENCE [LARGE SCALE GENOMIC DNA]</scope>
</reference>
<accession>A0A0N4UFM2</accession>
<keyword evidence="4" id="KW-1185">Reference proteome</keyword>
<dbReference type="GO" id="GO:0005929">
    <property type="term" value="C:cilium"/>
    <property type="evidence" value="ECO:0007669"/>
    <property type="project" value="TreeGrafter"/>
</dbReference>
<gene>
    <name evidence="2" type="ORF">DME_LOCUS1142</name>
</gene>
<dbReference type="OrthoDB" id="5870094at2759"/>
<dbReference type="InterPro" id="IPR011989">
    <property type="entry name" value="ARM-like"/>
</dbReference>
<dbReference type="PANTHER" id="PTHR21567:SF87">
    <property type="entry name" value="CRESCERIN-LIKE PROTEIN CHE-12"/>
    <property type="match status" value="1"/>
</dbReference>
<dbReference type="EMBL" id="UYYG01000014">
    <property type="protein sequence ID" value="VDN51169.1"/>
    <property type="molecule type" value="Genomic_DNA"/>
</dbReference>
<evidence type="ECO:0000313" key="4">
    <source>
        <dbReference type="Proteomes" id="UP000274756"/>
    </source>
</evidence>
<feature type="domain" description="TOG" evidence="1">
    <location>
        <begin position="34"/>
        <end position="271"/>
    </location>
</feature>
<dbReference type="GO" id="GO:0000226">
    <property type="term" value="P:microtubule cytoskeleton organization"/>
    <property type="evidence" value="ECO:0007669"/>
    <property type="project" value="TreeGrafter"/>
</dbReference>
<dbReference type="Pfam" id="PF12348">
    <property type="entry name" value="CLASP_N"/>
    <property type="match status" value="1"/>
</dbReference>
<dbReference type="GO" id="GO:0008017">
    <property type="term" value="F:microtubule binding"/>
    <property type="evidence" value="ECO:0007669"/>
    <property type="project" value="TreeGrafter"/>
</dbReference>
<dbReference type="Proteomes" id="UP000038040">
    <property type="component" value="Unplaced"/>
</dbReference>
<dbReference type="InterPro" id="IPR034085">
    <property type="entry name" value="TOG"/>
</dbReference>
<reference evidence="5" key="1">
    <citation type="submission" date="2017-02" db="UniProtKB">
        <authorList>
            <consortium name="WormBaseParasite"/>
        </authorList>
    </citation>
    <scope>IDENTIFICATION</scope>
</reference>
<dbReference type="AlphaFoldDB" id="A0A0N4UFM2"/>
<dbReference type="Gene3D" id="1.25.10.10">
    <property type="entry name" value="Leucine-rich Repeat Variant"/>
    <property type="match status" value="2"/>
</dbReference>
<dbReference type="InterPro" id="IPR024395">
    <property type="entry name" value="CLASP_N_dom"/>
</dbReference>